<evidence type="ECO:0000313" key="20">
    <source>
        <dbReference type="WBParaSite" id="BXY_0056000.1"/>
    </source>
</evidence>
<dbReference type="Proteomes" id="UP000659654">
    <property type="component" value="Unassembled WGS sequence"/>
</dbReference>
<evidence type="ECO:0000256" key="11">
    <source>
        <dbReference type="ARBA" id="ARBA00044141"/>
    </source>
</evidence>
<evidence type="ECO:0000256" key="14">
    <source>
        <dbReference type="ARBA" id="ARBA00044351"/>
    </source>
</evidence>
<dbReference type="Proteomes" id="UP000095284">
    <property type="component" value="Unplaced"/>
</dbReference>
<accession>A0A1I7RIM8</accession>
<dbReference type="InterPro" id="IPR029149">
    <property type="entry name" value="Creatin/AminoP/Spt16_N"/>
</dbReference>
<dbReference type="SUPFAM" id="SSF53092">
    <property type="entry name" value="Creatinase/prolidase N-terminal domain"/>
    <property type="match status" value="1"/>
</dbReference>
<keyword evidence="19" id="KW-1185">Reference proteome</keyword>
<dbReference type="Gene3D" id="3.90.230.10">
    <property type="entry name" value="Creatinase/methionine aminopeptidase superfamily"/>
    <property type="match status" value="1"/>
</dbReference>
<evidence type="ECO:0000256" key="2">
    <source>
        <dbReference type="ARBA" id="ARBA00011738"/>
    </source>
</evidence>
<gene>
    <name evidence="17" type="ORF">BXYJ_LOCUS10399</name>
</gene>
<dbReference type="GO" id="GO:0030145">
    <property type="term" value="F:manganese ion binding"/>
    <property type="evidence" value="ECO:0007669"/>
    <property type="project" value="InterPro"/>
</dbReference>
<dbReference type="SUPFAM" id="SSF55920">
    <property type="entry name" value="Creatinase/aminopeptidase"/>
    <property type="match status" value="1"/>
</dbReference>
<dbReference type="EMBL" id="CAJFDI010000004">
    <property type="protein sequence ID" value="CAD5228347.1"/>
    <property type="molecule type" value="Genomic_DNA"/>
</dbReference>
<name>A0A1I7RIM8_BURXY</name>
<dbReference type="Pfam" id="PF05195">
    <property type="entry name" value="AMP_N"/>
    <property type="match status" value="1"/>
</dbReference>
<keyword evidence="8" id="KW-0464">Manganese</keyword>
<dbReference type="InterPro" id="IPR000994">
    <property type="entry name" value="Pept_M24"/>
</dbReference>
<reference evidence="17" key="2">
    <citation type="submission" date="2020-09" db="EMBL/GenBank/DDBJ databases">
        <authorList>
            <person name="Kikuchi T."/>
        </authorList>
    </citation>
    <scope>NUCLEOTIDE SEQUENCE</scope>
    <source>
        <strain evidence="17">Ka4C1</strain>
    </source>
</reference>
<dbReference type="GO" id="GO:0102009">
    <property type="term" value="F:proline dipeptidase activity"/>
    <property type="evidence" value="ECO:0007669"/>
    <property type="project" value="UniProtKB-EC"/>
</dbReference>
<dbReference type="GO" id="GO:0006508">
    <property type="term" value="P:proteolysis"/>
    <property type="evidence" value="ECO:0007669"/>
    <property type="project" value="UniProtKB-KW"/>
</dbReference>
<comment type="catalytic activity">
    <reaction evidence="15">
        <text>Xaa-L-Pro dipeptide + H2O = an L-alpha-amino acid + L-proline</text>
        <dbReference type="Rhea" id="RHEA:76407"/>
        <dbReference type="ChEBI" id="CHEBI:15377"/>
        <dbReference type="ChEBI" id="CHEBI:59869"/>
        <dbReference type="ChEBI" id="CHEBI:60039"/>
        <dbReference type="ChEBI" id="CHEBI:195196"/>
        <dbReference type="EC" id="3.4.13.9"/>
    </reaction>
</comment>
<dbReference type="Gene3D" id="3.40.350.10">
    <property type="entry name" value="Creatinase/prolidase N-terminal domain"/>
    <property type="match status" value="1"/>
</dbReference>
<dbReference type="PANTHER" id="PTHR48480">
    <property type="match status" value="1"/>
</dbReference>
<dbReference type="InterPro" id="IPR052433">
    <property type="entry name" value="X-Pro_dipept-like"/>
</dbReference>
<comment type="subunit">
    <text evidence="2">Homodimer.</text>
</comment>
<evidence type="ECO:0000256" key="6">
    <source>
        <dbReference type="ARBA" id="ARBA00022997"/>
    </source>
</evidence>
<evidence type="ECO:0000256" key="7">
    <source>
        <dbReference type="ARBA" id="ARBA00023049"/>
    </source>
</evidence>
<proteinExistence type="inferred from homology"/>
<dbReference type="Proteomes" id="UP000582659">
    <property type="component" value="Unassembled WGS sequence"/>
</dbReference>
<evidence type="ECO:0000256" key="9">
    <source>
        <dbReference type="ARBA" id="ARBA00043990"/>
    </source>
</evidence>
<comment type="cofactor">
    <cofactor evidence="1">
        <name>Mn(2+)</name>
        <dbReference type="ChEBI" id="CHEBI:29035"/>
    </cofactor>
</comment>
<dbReference type="FunFam" id="3.90.230.10:FF:000002">
    <property type="entry name" value="Xaa-Pro aminopeptidase 3"/>
    <property type="match status" value="1"/>
</dbReference>
<evidence type="ECO:0000259" key="16">
    <source>
        <dbReference type="SMART" id="SM01011"/>
    </source>
</evidence>
<evidence type="ECO:0000256" key="15">
    <source>
        <dbReference type="ARBA" id="ARBA00048994"/>
    </source>
</evidence>
<evidence type="ECO:0000256" key="13">
    <source>
        <dbReference type="ARBA" id="ARBA00044284"/>
    </source>
</evidence>
<organism evidence="18 20">
    <name type="scientific">Bursaphelenchus xylophilus</name>
    <name type="common">Pinewood nematode worm</name>
    <name type="synonym">Aphelenchoides xylophilus</name>
    <dbReference type="NCBI Taxonomy" id="6326"/>
    <lineage>
        <taxon>Eukaryota</taxon>
        <taxon>Metazoa</taxon>
        <taxon>Ecdysozoa</taxon>
        <taxon>Nematoda</taxon>
        <taxon>Chromadorea</taxon>
        <taxon>Rhabditida</taxon>
        <taxon>Tylenchina</taxon>
        <taxon>Tylenchomorpha</taxon>
        <taxon>Aphelenchoidea</taxon>
        <taxon>Aphelenchoididae</taxon>
        <taxon>Bursaphelenchus</taxon>
    </lineage>
</organism>
<dbReference type="InterPro" id="IPR007865">
    <property type="entry name" value="Aminopep_P_N"/>
</dbReference>
<dbReference type="eggNOG" id="KOG2737">
    <property type="taxonomic scope" value="Eukaryota"/>
</dbReference>
<comment type="similarity">
    <text evidence="9">Belongs to the peptidase M24B family. Eukaryotic-type prolidase subfamily.</text>
</comment>
<evidence type="ECO:0000256" key="10">
    <source>
        <dbReference type="ARBA" id="ARBA00044051"/>
    </source>
</evidence>
<evidence type="ECO:0000313" key="17">
    <source>
        <dbReference type="EMBL" id="CAD5228347.1"/>
    </source>
</evidence>
<dbReference type="EC" id="3.4.13.9" evidence="10"/>
<dbReference type="Pfam" id="PF00557">
    <property type="entry name" value="Peptidase_M24"/>
    <property type="match status" value="1"/>
</dbReference>
<dbReference type="SMART" id="SM01011">
    <property type="entry name" value="AMP_N"/>
    <property type="match status" value="1"/>
</dbReference>
<evidence type="ECO:0000256" key="1">
    <source>
        <dbReference type="ARBA" id="ARBA00001936"/>
    </source>
</evidence>
<evidence type="ECO:0000313" key="18">
    <source>
        <dbReference type="Proteomes" id="UP000095284"/>
    </source>
</evidence>
<dbReference type="AlphaFoldDB" id="A0A1I7RIM8"/>
<dbReference type="SMR" id="A0A1I7RIM8"/>
<evidence type="ECO:0000256" key="8">
    <source>
        <dbReference type="ARBA" id="ARBA00023211"/>
    </source>
</evidence>
<keyword evidence="6" id="KW-0224">Dipeptidase</keyword>
<dbReference type="CDD" id="cd01087">
    <property type="entry name" value="Prolidase"/>
    <property type="match status" value="1"/>
</dbReference>
<dbReference type="GO" id="GO:0070006">
    <property type="term" value="F:metalloaminopeptidase activity"/>
    <property type="evidence" value="ECO:0007669"/>
    <property type="project" value="InterPro"/>
</dbReference>
<dbReference type="InterPro" id="IPR036005">
    <property type="entry name" value="Creatinase/aminopeptidase-like"/>
</dbReference>
<keyword evidence="4" id="KW-0479">Metal-binding</keyword>
<dbReference type="PANTHER" id="PTHR48480:SF2">
    <property type="entry name" value="PEPTIDASE D"/>
    <property type="match status" value="1"/>
</dbReference>
<evidence type="ECO:0000256" key="4">
    <source>
        <dbReference type="ARBA" id="ARBA00022723"/>
    </source>
</evidence>
<keyword evidence="3" id="KW-0645">Protease</keyword>
<dbReference type="OrthoDB" id="10261878at2759"/>
<evidence type="ECO:0000256" key="12">
    <source>
        <dbReference type="ARBA" id="ARBA00044252"/>
    </source>
</evidence>
<keyword evidence="7" id="KW-0482">Metalloprotease</keyword>
<dbReference type="WBParaSite" id="BXY_0056000.1">
    <property type="protein sequence ID" value="BXY_0056000.1"/>
    <property type="gene ID" value="BXY_0056000"/>
</dbReference>
<protein>
    <recommendedName>
        <fullName evidence="11">Xaa-Pro dipeptidase</fullName>
        <ecNumber evidence="10">3.4.13.9</ecNumber>
    </recommendedName>
    <alternativeName>
        <fullName evidence="14">Imidodipeptidase</fullName>
    </alternativeName>
    <alternativeName>
        <fullName evidence="12">Peptidase D</fullName>
    </alternativeName>
    <alternativeName>
        <fullName evidence="13">Proline dipeptidase</fullName>
    </alternativeName>
</protein>
<dbReference type="EMBL" id="CAJFCV020000004">
    <property type="protein sequence ID" value="CAG9118922.1"/>
    <property type="molecule type" value="Genomic_DNA"/>
</dbReference>
<feature type="domain" description="Aminopeptidase P N-terminal" evidence="16">
    <location>
        <begin position="13"/>
        <end position="150"/>
    </location>
</feature>
<evidence type="ECO:0000256" key="3">
    <source>
        <dbReference type="ARBA" id="ARBA00022670"/>
    </source>
</evidence>
<sequence length="479" mass="54112">MPTTYKLGPGPEISSDLFKENRQRLVDAFREAPKGSFAVLEGGHDPHRYNTDMQSEPFRQESYFYWAFGVTEPDFFGIIDLHSGRSVLLPPKLPKDYAIWQGSVKPESYFKDKYDVEEVIFNEPHTISTWLQTNNATTIYVLKAYNTDSHQVLEPAKFQGIEAFEIDDENLFFGMAELRVLKTDKELELIKYACKIGSDAHKELMKNIKPGKSYQYQMESLFQHESYSTGACRHVAYTCIAASGADGAVLHYGHAGAPNDHLIKDGDLCLFDMGPEYGCYTSDVTCTFPANGKFTEKQKLIYTAVLEATRAVFKAAKPGVRWTDMHLLAEKILLQHLVRAEILIGDVDEMLEKRVCAVFFPCGLGHFMGLDIHDVGGYLGDAIPTSKLNGLKSLRTTRTLKERMVITIEPGIYFIDTLLDEALTNPEISHFFNKEVLKQYRGFGGVRIEDDVVIWASGNECLNDVPRTIDEIEKFMAKN</sequence>
<evidence type="ECO:0000313" key="19">
    <source>
        <dbReference type="Proteomes" id="UP000659654"/>
    </source>
</evidence>
<reference evidence="20" key="1">
    <citation type="submission" date="2016-11" db="UniProtKB">
        <authorList>
            <consortium name="WormBaseParasite"/>
        </authorList>
    </citation>
    <scope>IDENTIFICATION</scope>
</reference>
<evidence type="ECO:0000256" key="5">
    <source>
        <dbReference type="ARBA" id="ARBA00022801"/>
    </source>
</evidence>
<keyword evidence="5" id="KW-0378">Hydrolase</keyword>